<evidence type="ECO:0000256" key="3">
    <source>
        <dbReference type="ARBA" id="ARBA00022692"/>
    </source>
</evidence>
<name>A0A2W7RR93_9BACT</name>
<feature type="transmembrane region" description="Helical" evidence="6">
    <location>
        <begin position="233"/>
        <end position="259"/>
    </location>
</feature>
<reference evidence="7 8" key="1">
    <citation type="submission" date="2018-06" db="EMBL/GenBank/DDBJ databases">
        <title>Genomic Encyclopedia of Archaeal and Bacterial Type Strains, Phase II (KMG-II): from individual species to whole genera.</title>
        <authorList>
            <person name="Goeker M."/>
        </authorList>
    </citation>
    <scope>NUCLEOTIDE SEQUENCE [LARGE SCALE GENOMIC DNA]</scope>
    <source>
        <strain evidence="7 8">DSM 23241</strain>
    </source>
</reference>
<keyword evidence="8" id="KW-1185">Reference proteome</keyword>
<dbReference type="GO" id="GO:0005886">
    <property type="term" value="C:plasma membrane"/>
    <property type="evidence" value="ECO:0007669"/>
    <property type="project" value="UniProtKB-SubCell"/>
</dbReference>
<dbReference type="RefSeq" id="WP_111295034.1">
    <property type="nucleotide sequence ID" value="NZ_QKZV01000004.1"/>
</dbReference>
<comment type="subcellular location">
    <subcellularLocation>
        <location evidence="1">Cell membrane</location>
        <topology evidence="1">Multi-pass membrane protein</topology>
    </subcellularLocation>
</comment>
<feature type="transmembrane region" description="Helical" evidence="6">
    <location>
        <begin position="206"/>
        <end position="226"/>
    </location>
</feature>
<keyword evidence="3 6" id="KW-0812">Transmembrane</keyword>
<feature type="transmembrane region" description="Helical" evidence="6">
    <location>
        <begin position="265"/>
        <end position="283"/>
    </location>
</feature>
<feature type="transmembrane region" description="Helical" evidence="6">
    <location>
        <begin position="85"/>
        <end position="107"/>
    </location>
</feature>
<dbReference type="InterPro" id="IPR001851">
    <property type="entry name" value="ABC_transp_permease"/>
</dbReference>
<evidence type="ECO:0000256" key="5">
    <source>
        <dbReference type="ARBA" id="ARBA00023136"/>
    </source>
</evidence>
<accession>A0A2W7RR93</accession>
<feature type="transmembrane region" description="Helical" evidence="6">
    <location>
        <begin position="56"/>
        <end position="78"/>
    </location>
</feature>
<feature type="transmembrane region" description="Helical" evidence="6">
    <location>
        <begin position="127"/>
        <end position="150"/>
    </location>
</feature>
<organism evidence="7 8">
    <name type="scientific">Hydrotalea sandarakina</name>
    <dbReference type="NCBI Taxonomy" id="1004304"/>
    <lineage>
        <taxon>Bacteria</taxon>
        <taxon>Pseudomonadati</taxon>
        <taxon>Bacteroidota</taxon>
        <taxon>Chitinophagia</taxon>
        <taxon>Chitinophagales</taxon>
        <taxon>Chitinophagaceae</taxon>
        <taxon>Hydrotalea</taxon>
    </lineage>
</organism>
<evidence type="ECO:0000256" key="2">
    <source>
        <dbReference type="ARBA" id="ARBA00022475"/>
    </source>
</evidence>
<dbReference type="EMBL" id="QKZV01000004">
    <property type="protein sequence ID" value="PZX62911.1"/>
    <property type="molecule type" value="Genomic_DNA"/>
</dbReference>
<feature type="transmembrane region" description="Helical" evidence="6">
    <location>
        <begin position="180"/>
        <end position="200"/>
    </location>
</feature>
<proteinExistence type="predicted"/>
<sequence>MEFYLSALVLSLCLGAMSMGVFISMRIFNIPDITTDGSYTLGAAVTALLLVQHWPVYIVVLISMLSGSLAGICTAFIHTKLKIDALLAGILVMTGLYSINLIIMGRSNIPLINLHTLFSYIQIFPHSIYNTLATGIIIIGAFAILLWYILLTDFGIAMRATGNSSSMTRSLGINNNKMKIIGLAMANALTALSGSLVAQYQNFTDINMGIGIVIVGLGSVLIADALRIWFNIVAIGAQIALVIAGSFIFQMVLAVTLSLGVDPNILKLVTALFVLLIVALPRVKNVLKPNE</sequence>
<keyword evidence="2" id="KW-1003">Cell membrane</keyword>
<keyword evidence="4 6" id="KW-1133">Transmembrane helix</keyword>
<keyword evidence="5 6" id="KW-0472">Membrane</keyword>
<evidence type="ECO:0000313" key="7">
    <source>
        <dbReference type="EMBL" id="PZX62911.1"/>
    </source>
</evidence>
<comment type="caution">
    <text evidence="7">The sequence shown here is derived from an EMBL/GenBank/DDBJ whole genome shotgun (WGS) entry which is preliminary data.</text>
</comment>
<dbReference type="Pfam" id="PF02653">
    <property type="entry name" value="BPD_transp_2"/>
    <property type="match status" value="1"/>
</dbReference>
<dbReference type="GO" id="GO:0022857">
    <property type="term" value="F:transmembrane transporter activity"/>
    <property type="evidence" value="ECO:0007669"/>
    <property type="project" value="InterPro"/>
</dbReference>
<dbReference type="OrthoDB" id="9778389at2"/>
<dbReference type="Proteomes" id="UP000249720">
    <property type="component" value="Unassembled WGS sequence"/>
</dbReference>
<dbReference type="AlphaFoldDB" id="A0A2W7RR93"/>
<evidence type="ECO:0000256" key="1">
    <source>
        <dbReference type="ARBA" id="ARBA00004651"/>
    </source>
</evidence>
<dbReference type="CDD" id="cd06574">
    <property type="entry name" value="TM_PBP1_branched-chain-AA_like"/>
    <property type="match status" value="1"/>
</dbReference>
<evidence type="ECO:0000256" key="4">
    <source>
        <dbReference type="ARBA" id="ARBA00022989"/>
    </source>
</evidence>
<dbReference type="PANTHER" id="PTHR32196">
    <property type="entry name" value="ABC TRANSPORTER PERMEASE PROTEIN YPHD-RELATED-RELATED"/>
    <property type="match status" value="1"/>
</dbReference>
<gene>
    <name evidence="7" type="ORF">LX80_01606</name>
</gene>
<dbReference type="PANTHER" id="PTHR32196:SF69">
    <property type="entry name" value="BRANCHED-CHAIN AMINO ACID TRANSPORT SYSTEM, PERMEASE PROTEIN"/>
    <property type="match status" value="1"/>
</dbReference>
<evidence type="ECO:0000256" key="6">
    <source>
        <dbReference type="SAM" id="Phobius"/>
    </source>
</evidence>
<protein>
    <submittedName>
        <fullName evidence="7">Putative ABC transport system permease protein</fullName>
    </submittedName>
</protein>
<evidence type="ECO:0000313" key="8">
    <source>
        <dbReference type="Proteomes" id="UP000249720"/>
    </source>
</evidence>